<keyword evidence="7" id="KW-0436">Ligase</keyword>
<dbReference type="PANTHER" id="PTHR37422:SF13">
    <property type="entry name" value="LIPOPOLYSACCHARIDE BIOSYNTHESIS PROTEIN PA4999-RELATED"/>
    <property type="match status" value="1"/>
</dbReference>
<feature type="transmembrane region" description="Helical" evidence="5">
    <location>
        <begin position="108"/>
        <end position="127"/>
    </location>
</feature>
<dbReference type="GO" id="GO:0016874">
    <property type="term" value="F:ligase activity"/>
    <property type="evidence" value="ECO:0007669"/>
    <property type="project" value="UniProtKB-KW"/>
</dbReference>
<keyword evidence="3 5" id="KW-1133">Transmembrane helix</keyword>
<sequence length="435" mass="47273">MTVARHGLKDLAGLGTQGGGSSPALPLARDARPGPAALCMAAVRACLSCREAVLGLGLAWLMVGMLLMPAGVSYNPGRLYQFTLAALLYLPALWFALRDRARLWRELWPLPAFRAFLLLLGWAALSLAWAQLRHPGDEFGRLCTVLLFVLGWHAWAGAAPHRAARLLAVVAWGMALCALAYSIVFLAQGHDEDDRIVGEGVVATANYAAAAMGAACVWLAQFPQRRWPRRAATWVAMAMLLLFVGLTQSRGVWLALAACALLAPLWWPGRTARMIAALVLLAVLAAVLWPLPILLERGASYRPEIFRQALHLIAAHPWLGLGQGTPFVIEAGGQQLTHSHNVLTQTAIELGLPGLALLLPLWALTAWSGWRHRAEPLGRVVLALWVYASVALQFDMPQLLDSPRPGWLLIWLPFALALGLEARDRARRAAPARVD</sequence>
<keyword evidence="8" id="KW-1185">Reference proteome</keyword>
<organism evidence="7 8">
    <name type="scientific">Fulvimonas soli</name>
    <dbReference type="NCBI Taxonomy" id="155197"/>
    <lineage>
        <taxon>Bacteria</taxon>
        <taxon>Pseudomonadati</taxon>
        <taxon>Pseudomonadota</taxon>
        <taxon>Gammaproteobacteria</taxon>
        <taxon>Lysobacterales</taxon>
        <taxon>Rhodanobacteraceae</taxon>
        <taxon>Fulvimonas</taxon>
    </lineage>
</organism>
<evidence type="ECO:0000313" key="7">
    <source>
        <dbReference type="EMBL" id="PWK92410.1"/>
    </source>
</evidence>
<evidence type="ECO:0000256" key="3">
    <source>
        <dbReference type="ARBA" id="ARBA00022989"/>
    </source>
</evidence>
<dbReference type="InterPro" id="IPR007016">
    <property type="entry name" value="O-antigen_ligase-rel_domated"/>
</dbReference>
<evidence type="ECO:0000313" key="8">
    <source>
        <dbReference type="Proteomes" id="UP000245812"/>
    </source>
</evidence>
<feature type="transmembrane region" description="Helical" evidence="5">
    <location>
        <begin position="52"/>
        <end position="72"/>
    </location>
</feature>
<keyword evidence="2 5" id="KW-0812">Transmembrane</keyword>
<comment type="subcellular location">
    <subcellularLocation>
        <location evidence="1">Membrane</location>
        <topology evidence="1">Multi-pass membrane protein</topology>
    </subcellularLocation>
</comment>
<feature type="transmembrane region" description="Helical" evidence="5">
    <location>
        <begin position="200"/>
        <end position="219"/>
    </location>
</feature>
<evidence type="ECO:0000256" key="1">
    <source>
        <dbReference type="ARBA" id="ARBA00004141"/>
    </source>
</evidence>
<evidence type="ECO:0000259" key="6">
    <source>
        <dbReference type="Pfam" id="PF04932"/>
    </source>
</evidence>
<feature type="transmembrane region" description="Helical" evidence="5">
    <location>
        <begin position="406"/>
        <end position="423"/>
    </location>
</feature>
<feature type="transmembrane region" description="Helical" evidence="5">
    <location>
        <begin position="78"/>
        <end position="96"/>
    </location>
</feature>
<dbReference type="InterPro" id="IPR051533">
    <property type="entry name" value="WaaL-like"/>
</dbReference>
<feature type="transmembrane region" description="Helical" evidence="5">
    <location>
        <begin position="231"/>
        <end position="246"/>
    </location>
</feature>
<feature type="transmembrane region" description="Helical" evidence="5">
    <location>
        <begin position="377"/>
        <end position="394"/>
    </location>
</feature>
<dbReference type="Pfam" id="PF04932">
    <property type="entry name" value="Wzy_C"/>
    <property type="match status" value="1"/>
</dbReference>
<feature type="domain" description="O-antigen ligase-related" evidence="6">
    <location>
        <begin position="236"/>
        <end position="359"/>
    </location>
</feature>
<reference evidence="7 8" key="1">
    <citation type="submission" date="2018-05" db="EMBL/GenBank/DDBJ databases">
        <title>Genomic Encyclopedia of Type Strains, Phase IV (KMG-IV): sequencing the most valuable type-strain genomes for metagenomic binning, comparative biology and taxonomic classification.</title>
        <authorList>
            <person name="Goeker M."/>
        </authorList>
    </citation>
    <scope>NUCLEOTIDE SEQUENCE [LARGE SCALE GENOMIC DNA]</scope>
    <source>
        <strain evidence="7 8">DSM 14263</strain>
    </source>
</reference>
<feature type="transmembrane region" description="Helical" evidence="5">
    <location>
        <begin position="139"/>
        <end position="159"/>
    </location>
</feature>
<dbReference type="PANTHER" id="PTHR37422">
    <property type="entry name" value="TEICHURONIC ACID BIOSYNTHESIS PROTEIN TUAE"/>
    <property type="match status" value="1"/>
</dbReference>
<evidence type="ECO:0000256" key="4">
    <source>
        <dbReference type="ARBA" id="ARBA00023136"/>
    </source>
</evidence>
<evidence type="ECO:0000256" key="2">
    <source>
        <dbReference type="ARBA" id="ARBA00022692"/>
    </source>
</evidence>
<dbReference type="EMBL" id="QGHC01000002">
    <property type="protein sequence ID" value="PWK92410.1"/>
    <property type="molecule type" value="Genomic_DNA"/>
</dbReference>
<gene>
    <name evidence="7" type="ORF">C7456_102144</name>
</gene>
<evidence type="ECO:0000256" key="5">
    <source>
        <dbReference type="SAM" id="Phobius"/>
    </source>
</evidence>
<proteinExistence type="predicted"/>
<dbReference type="Proteomes" id="UP000245812">
    <property type="component" value="Unassembled WGS sequence"/>
</dbReference>
<protein>
    <submittedName>
        <fullName evidence="7">O-antigen ligase</fullName>
    </submittedName>
</protein>
<dbReference type="GO" id="GO:0016020">
    <property type="term" value="C:membrane"/>
    <property type="evidence" value="ECO:0007669"/>
    <property type="project" value="UniProtKB-SubCell"/>
</dbReference>
<feature type="transmembrane region" description="Helical" evidence="5">
    <location>
        <begin position="350"/>
        <end position="370"/>
    </location>
</feature>
<feature type="transmembrane region" description="Helical" evidence="5">
    <location>
        <begin position="275"/>
        <end position="295"/>
    </location>
</feature>
<accession>A0A316IHR4</accession>
<dbReference type="AlphaFoldDB" id="A0A316IHR4"/>
<comment type="caution">
    <text evidence="7">The sequence shown here is derived from an EMBL/GenBank/DDBJ whole genome shotgun (WGS) entry which is preliminary data.</text>
</comment>
<feature type="transmembrane region" description="Helical" evidence="5">
    <location>
        <begin position="166"/>
        <end position="188"/>
    </location>
</feature>
<name>A0A316IHR4_9GAMM</name>
<keyword evidence="4 5" id="KW-0472">Membrane</keyword>